<reference evidence="3" key="2">
    <citation type="submission" date="2023-06" db="EMBL/GenBank/DDBJ databases">
        <authorList>
            <person name="Ma L."/>
            <person name="Liu K.-W."/>
            <person name="Li Z."/>
            <person name="Hsiao Y.-Y."/>
            <person name="Qi Y."/>
            <person name="Fu T."/>
            <person name="Tang G."/>
            <person name="Zhang D."/>
            <person name="Sun W.-H."/>
            <person name="Liu D.-K."/>
            <person name="Li Y."/>
            <person name="Chen G.-Z."/>
            <person name="Liu X.-D."/>
            <person name="Liao X.-Y."/>
            <person name="Jiang Y.-T."/>
            <person name="Yu X."/>
            <person name="Hao Y."/>
            <person name="Huang J."/>
            <person name="Zhao X.-W."/>
            <person name="Ke S."/>
            <person name="Chen Y.-Y."/>
            <person name="Wu W.-L."/>
            <person name="Hsu J.-L."/>
            <person name="Lin Y.-F."/>
            <person name="Huang M.-D."/>
            <person name="Li C.-Y."/>
            <person name="Huang L."/>
            <person name="Wang Z.-W."/>
            <person name="Zhao X."/>
            <person name="Zhong W.-Y."/>
            <person name="Peng D.-H."/>
            <person name="Ahmad S."/>
            <person name="Lan S."/>
            <person name="Zhang J.-S."/>
            <person name="Tsai W.-C."/>
            <person name="Van De Peer Y."/>
            <person name="Liu Z.-J."/>
        </authorList>
    </citation>
    <scope>NUCLEOTIDE SEQUENCE</scope>
    <source>
        <strain evidence="3">SCP</strain>
        <tissue evidence="3">Leaves</tissue>
    </source>
</reference>
<proteinExistence type="inferred from homology"/>
<dbReference type="Pfam" id="PF00657">
    <property type="entry name" value="Lipase_GDSL"/>
    <property type="match status" value="1"/>
</dbReference>
<sequence length="359" mass="39539">MELTLLASLSSSTLSFSFLLLLVQALALNRTKNTAPALIVFGDSIVDPGNNNDMNTMIKCNFPPYGQDFTDHKPTGRFSNGRVPSDMMASQMGIKELVPAYLGTNLTPEDLLTGVSFASGANGYDPLTSKLMSVLSLPDQLDLFKEYIGKIKDIIGEERASSIISKSQYMVSTGSDDLANTYFPTPFRRVQYDVPSYVNLMVHYASDFLKDLYALGARKIGIISLPPIGCVPSQRTIQGGIFRDCYLPLNEAAMLFNSRISTELQTLNEALPGAKMILIDIYNPLLHMMQNAPSYGFEVYTNGCCGTGTIEVTMLCNSVTATTCDDVSKYLFWDSYHPTERAYEVLLNLTLPNYMNALS</sequence>
<keyword evidence="2" id="KW-0732">Signal</keyword>
<dbReference type="InterPro" id="IPR050592">
    <property type="entry name" value="GDSL_lipolytic_enzyme"/>
</dbReference>
<dbReference type="EMBL" id="JAUJYN010000004">
    <property type="protein sequence ID" value="KAK1272864.1"/>
    <property type="molecule type" value="Genomic_DNA"/>
</dbReference>
<feature type="signal peptide" evidence="2">
    <location>
        <begin position="1"/>
        <end position="27"/>
    </location>
</feature>
<dbReference type="InterPro" id="IPR035669">
    <property type="entry name" value="SGNH_plant_lipase-like"/>
</dbReference>
<accession>A0AAV9B850</accession>
<feature type="chain" id="PRO_5043529981" evidence="2">
    <location>
        <begin position="28"/>
        <end position="359"/>
    </location>
</feature>
<evidence type="ECO:0000256" key="1">
    <source>
        <dbReference type="ARBA" id="ARBA00008668"/>
    </source>
</evidence>
<dbReference type="GO" id="GO:0016788">
    <property type="term" value="F:hydrolase activity, acting on ester bonds"/>
    <property type="evidence" value="ECO:0007669"/>
    <property type="project" value="InterPro"/>
</dbReference>
<evidence type="ECO:0000313" key="3">
    <source>
        <dbReference type="EMBL" id="KAK1272864.1"/>
    </source>
</evidence>
<reference evidence="3" key="1">
    <citation type="journal article" date="2023" name="Nat. Commun.">
        <title>Diploid and tetraploid genomes of Acorus and the evolution of monocots.</title>
        <authorList>
            <person name="Ma L."/>
            <person name="Liu K.W."/>
            <person name="Li Z."/>
            <person name="Hsiao Y.Y."/>
            <person name="Qi Y."/>
            <person name="Fu T."/>
            <person name="Tang G.D."/>
            <person name="Zhang D."/>
            <person name="Sun W.H."/>
            <person name="Liu D.K."/>
            <person name="Li Y."/>
            <person name="Chen G.Z."/>
            <person name="Liu X.D."/>
            <person name="Liao X.Y."/>
            <person name="Jiang Y.T."/>
            <person name="Yu X."/>
            <person name="Hao Y."/>
            <person name="Huang J."/>
            <person name="Zhao X.W."/>
            <person name="Ke S."/>
            <person name="Chen Y.Y."/>
            <person name="Wu W.L."/>
            <person name="Hsu J.L."/>
            <person name="Lin Y.F."/>
            <person name="Huang M.D."/>
            <person name="Li C.Y."/>
            <person name="Huang L."/>
            <person name="Wang Z.W."/>
            <person name="Zhao X."/>
            <person name="Zhong W.Y."/>
            <person name="Peng D.H."/>
            <person name="Ahmad S."/>
            <person name="Lan S."/>
            <person name="Zhang J.S."/>
            <person name="Tsai W.C."/>
            <person name="Van de Peer Y."/>
            <person name="Liu Z.J."/>
        </authorList>
    </citation>
    <scope>NUCLEOTIDE SEQUENCE</scope>
    <source>
        <strain evidence="3">SCP</strain>
    </source>
</reference>
<dbReference type="AlphaFoldDB" id="A0AAV9B850"/>
<comment type="similarity">
    <text evidence="1">Belongs to the 'GDSL' lipolytic enzyme family.</text>
</comment>
<comment type="caution">
    <text evidence="3">The sequence shown here is derived from an EMBL/GenBank/DDBJ whole genome shotgun (WGS) entry which is preliminary data.</text>
</comment>
<dbReference type="PANTHER" id="PTHR45642">
    <property type="entry name" value="GDSL ESTERASE/LIPASE EXL3"/>
    <property type="match status" value="1"/>
</dbReference>
<organism evidence="3 4">
    <name type="scientific">Acorus gramineus</name>
    <name type="common">Dwarf sweet flag</name>
    <dbReference type="NCBI Taxonomy" id="55184"/>
    <lineage>
        <taxon>Eukaryota</taxon>
        <taxon>Viridiplantae</taxon>
        <taxon>Streptophyta</taxon>
        <taxon>Embryophyta</taxon>
        <taxon>Tracheophyta</taxon>
        <taxon>Spermatophyta</taxon>
        <taxon>Magnoliopsida</taxon>
        <taxon>Liliopsida</taxon>
        <taxon>Acoraceae</taxon>
        <taxon>Acorus</taxon>
    </lineage>
</organism>
<evidence type="ECO:0000256" key="2">
    <source>
        <dbReference type="SAM" id="SignalP"/>
    </source>
</evidence>
<dbReference type="FunFam" id="3.40.50.1110:FF:000003">
    <property type="entry name" value="GDSL esterase/lipase APG"/>
    <property type="match status" value="1"/>
</dbReference>
<dbReference type="Gene3D" id="3.40.50.1110">
    <property type="entry name" value="SGNH hydrolase"/>
    <property type="match status" value="1"/>
</dbReference>
<evidence type="ECO:0000313" key="4">
    <source>
        <dbReference type="Proteomes" id="UP001179952"/>
    </source>
</evidence>
<dbReference type="Proteomes" id="UP001179952">
    <property type="component" value="Unassembled WGS sequence"/>
</dbReference>
<protein>
    <submittedName>
        <fullName evidence="3">GDSL esterase/lipase EXL3</fullName>
    </submittedName>
</protein>
<name>A0AAV9B850_ACOGR</name>
<keyword evidence="4" id="KW-1185">Reference proteome</keyword>
<dbReference type="InterPro" id="IPR036514">
    <property type="entry name" value="SGNH_hydro_sf"/>
</dbReference>
<dbReference type="SUPFAM" id="SSF52266">
    <property type="entry name" value="SGNH hydrolase"/>
    <property type="match status" value="1"/>
</dbReference>
<gene>
    <name evidence="3" type="ORF">QJS04_geneDACA009636</name>
</gene>
<dbReference type="InterPro" id="IPR001087">
    <property type="entry name" value="GDSL"/>
</dbReference>
<dbReference type="CDD" id="cd01837">
    <property type="entry name" value="SGNH_plant_lipase_like"/>
    <property type="match status" value="1"/>
</dbReference>
<dbReference type="PANTHER" id="PTHR45642:SF150">
    <property type="entry name" value="GDSL ESTERASE_LIPASE EXL3"/>
    <property type="match status" value="1"/>
</dbReference>